<dbReference type="PANTHER" id="PTHR13244:SF7">
    <property type="entry name" value="ZINC FINGER MYND DOMAIN-CONTAINING PROTEIN 10"/>
    <property type="match status" value="1"/>
</dbReference>
<evidence type="ECO:0000313" key="7">
    <source>
        <dbReference type="EMBL" id="EWS71278.1"/>
    </source>
</evidence>
<evidence type="ECO:0000313" key="8">
    <source>
        <dbReference type="Proteomes" id="UP000009168"/>
    </source>
</evidence>
<protein>
    <submittedName>
        <fullName evidence="7">Zinc finger MYND domain protein</fullName>
    </submittedName>
</protein>
<dbReference type="InParanoid" id="W7X4E2"/>
<gene>
    <name evidence="7" type="ORF">TTHERM_001008629</name>
</gene>
<dbReference type="KEGG" id="tet:TTHERM_001008629"/>
<dbReference type="AlphaFoldDB" id="W7X4E2"/>
<evidence type="ECO:0000256" key="2">
    <source>
        <dbReference type="ARBA" id="ARBA00022771"/>
    </source>
</evidence>
<feature type="region of interest" description="Disordered" evidence="5">
    <location>
        <begin position="486"/>
        <end position="508"/>
    </location>
</feature>
<dbReference type="Pfam" id="PF01753">
    <property type="entry name" value="zf-MYND"/>
    <property type="match status" value="1"/>
</dbReference>
<proteinExistence type="predicted"/>
<organism evidence="7 8">
    <name type="scientific">Tetrahymena thermophila (strain SB210)</name>
    <dbReference type="NCBI Taxonomy" id="312017"/>
    <lineage>
        <taxon>Eukaryota</taxon>
        <taxon>Sar</taxon>
        <taxon>Alveolata</taxon>
        <taxon>Ciliophora</taxon>
        <taxon>Intramacronucleata</taxon>
        <taxon>Oligohymenophorea</taxon>
        <taxon>Hymenostomatida</taxon>
        <taxon>Tetrahymenina</taxon>
        <taxon>Tetrahymenidae</taxon>
        <taxon>Tetrahymena</taxon>
    </lineage>
</organism>
<dbReference type="InterPro" id="IPR002893">
    <property type="entry name" value="Znf_MYND"/>
</dbReference>
<accession>W7X4E2</accession>
<evidence type="ECO:0000259" key="6">
    <source>
        <dbReference type="PROSITE" id="PS50865"/>
    </source>
</evidence>
<dbReference type="GO" id="GO:0008270">
    <property type="term" value="F:zinc ion binding"/>
    <property type="evidence" value="ECO:0007669"/>
    <property type="project" value="UniProtKB-KW"/>
</dbReference>
<keyword evidence="8" id="KW-1185">Reference proteome</keyword>
<evidence type="ECO:0000256" key="1">
    <source>
        <dbReference type="ARBA" id="ARBA00022723"/>
    </source>
</evidence>
<keyword evidence="1" id="KW-0479">Metal-binding</keyword>
<reference evidence="8" key="1">
    <citation type="journal article" date="2006" name="PLoS Biol.">
        <title>Macronuclear genome sequence of the ciliate Tetrahymena thermophila, a model eukaryote.</title>
        <authorList>
            <person name="Eisen J.A."/>
            <person name="Coyne R.S."/>
            <person name="Wu M."/>
            <person name="Wu D."/>
            <person name="Thiagarajan M."/>
            <person name="Wortman J.R."/>
            <person name="Badger J.H."/>
            <person name="Ren Q."/>
            <person name="Amedeo P."/>
            <person name="Jones K.M."/>
            <person name="Tallon L.J."/>
            <person name="Delcher A.L."/>
            <person name="Salzberg S.L."/>
            <person name="Silva J.C."/>
            <person name="Haas B.J."/>
            <person name="Majoros W.H."/>
            <person name="Farzad M."/>
            <person name="Carlton J.M."/>
            <person name="Smith R.K. Jr."/>
            <person name="Garg J."/>
            <person name="Pearlman R.E."/>
            <person name="Karrer K.M."/>
            <person name="Sun L."/>
            <person name="Manning G."/>
            <person name="Elde N.C."/>
            <person name="Turkewitz A.P."/>
            <person name="Asai D.J."/>
            <person name="Wilkes D.E."/>
            <person name="Wang Y."/>
            <person name="Cai H."/>
            <person name="Collins K."/>
            <person name="Stewart B.A."/>
            <person name="Lee S.R."/>
            <person name="Wilamowska K."/>
            <person name="Weinberg Z."/>
            <person name="Ruzzo W.L."/>
            <person name="Wloga D."/>
            <person name="Gaertig J."/>
            <person name="Frankel J."/>
            <person name="Tsao C.-C."/>
            <person name="Gorovsky M.A."/>
            <person name="Keeling P.J."/>
            <person name="Waller R.F."/>
            <person name="Patron N.J."/>
            <person name="Cherry J.M."/>
            <person name="Stover N.A."/>
            <person name="Krieger C.J."/>
            <person name="del Toro C."/>
            <person name="Ryder H.F."/>
            <person name="Williamson S.C."/>
            <person name="Barbeau R.A."/>
            <person name="Hamilton E.P."/>
            <person name="Orias E."/>
        </authorList>
    </citation>
    <scope>NUCLEOTIDE SEQUENCE [LARGE SCALE GENOMIC DNA]</scope>
    <source>
        <strain evidence="8">SB210</strain>
    </source>
</reference>
<dbReference type="GO" id="GO:0005737">
    <property type="term" value="C:cytoplasm"/>
    <property type="evidence" value="ECO:0007669"/>
    <property type="project" value="TreeGrafter"/>
</dbReference>
<dbReference type="PROSITE" id="PS01360">
    <property type="entry name" value="ZF_MYND_1"/>
    <property type="match status" value="1"/>
</dbReference>
<dbReference type="SUPFAM" id="SSF144232">
    <property type="entry name" value="HIT/MYND zinc finger-like"/>
    <property type="match status" value="1"/>
</dbReference>
<evidence type="ECO:0000256" key="4">
    <source>
        <dbReference type="PROSITE-ProRule" id="PRU00134"/>
    </source>
</evidence>
<keyword evidence="3" id="KW-0862">Zinc</keyword>
<feature type="compositionally biased region" description="Low complexity" evidence="5">
    <location>
        <begin position="487"/>
        <end position="508"/>
    </location>
</feature>
<keyword evidence="2 4" id="KW-0863">Zinc-finger</keyword>
<feature type="domain" description="MYND-type" evidence="6">
    <location>
        <begin position="398"/>
        <end position="434"/>
    </location>
</feature>
<dbReference type="Proteomes" id="UP000009168">
    <property type="component" value="Unassembled WGS sequence"/>
</dbReference>
<evidence type="ECO:0000256" key="5">
    <source>
        <dbReference type="SAM" id="MobiDB-lite"/>
    </source>
</evidence>
<dbReference type="RefSeq" id="XP_012656184.1">
    <property type="nucleotide sequence ID" value="XM_012800730.1"/>
</dbReference>
<sequence>MDSQQQIGDLLTHYEAEHLIEKLQIVNIEEYGSQIWFKQDEILQRLNMQAHVNAMVKSDEFIMDSLVTFDKVKILIYDLIETEIWKQKVLPLLKNHMLKINTYRSYIAVYHEAVVCNLLEVIMFHRTAVDSADEFLIELIDYCYRKLVHLTKFPQTKKVTKKTVEDVLKKTRIEEYQEQIDDIEFKICMMCVSIIRFISDYVKHLPVSVVHHLLEVNDILCILVPLIEDKPWLRQTSEGEREKYENSKWQIVEKSEYSKIVKLEANVWITIYNLFMDPECRKKYELNEFRKSNLLRLRKYMNEILLDQIPNLSHMLRTLEELSIMNVQSVPKSNPFIVQQIPEIRENIIKGKNWNDIAEKQKNEYFVNDKETAKQDMQRLADLYGQNIIDGLMEGFKCELCKKEATKRCSQCKTVWYCTRECQVAHWKDHKIACKKIVEENKEKEQRKKEMISDLGKENVPVDNLLNNNTEKQILVTEIEQKPQFKQNDAQLEQQQQQQQNQNLDELD</sequence>
<dbReference type="OrthoDB" id="432970at2759"/>
<evidence type="ECO:0000256" key="3">
    <source>
        <dbReference type="ARBA" id="ARBA00022833"/>
    </source>
</evidence>
<dbReference type="InterPro" id="IPR052298">
    <property type="entry name" value="ZMYND10"/>
</dbReference>
<name>W7X4E2_TETTS</name>
<dbReference type="Gene3D" id="6.10.140.2220">
    <property type="match status" value="1"/>
</dbReference>
<dbReference type="FunCoup" id="W7X4E2">
    <property type="interactions" value="11"/>
</dbReference>
<dbReference type="STRING" id="312017.W7X4E2"/>
<dbReference type="PROSITE" id="PS50865">
    <property type="entry name" value="ZF_MYND_2"/>
    <property type="match status" value="1"/>
</dbReference>
<dbReference type="GeneID" id="24441385"/>
<dbReference type="EMBL" id="GG662290">
    <property type="protein sequence ID" value="EWS71278.1"/>
    <property type="molecule type" value="Genomic_DNA"/>
</dbReference>
<dbReference type="PANTHER" id="PTHR13244">
    <property type="entry name" value="ZINC FINGER MYND DOMAIN CONTAINING PROTEIN 10"/>
    <property type="match status" value="1"/>
</dbReference>